<protein>
    <submittedName>
        <fullName evidence="1">Uncharacterized protein</fullName>
    </submittedName>
</protein>
<proteinExistence type="predicted"/>
<evidence type="ECO:0000313" key="1">
    <source>
        <dbReference type="EMBL" id="EER41208.1"/>
    </source>
</evidence>
<accession>C6HEI7</accession>
<dbReference type="Proteomes" id="UP000002624">
    <property type="component" value="Unassembled WGS sequence"/>
</dbReference>
<dbReference type="EMBL" id="GG692424">
    <property type="protein sequence ID" value="EER41208.1"/>
    <property type="molecule type" value="Genomic_DNA"/>
</dbReference>
<reference evidence="2" key="1">
    <citation type="submission" date="2009-05" db="EMBL/GenBank/DDBJ databases">
        <title>The genome sequence of Ajellomyces capsulatus strain H143.</title>
        <authorList>
            <person name="Champion M."/>
            <person name="Cuomo C.A."/>
            <person name="Ma L.-J."/>
            <person name="Henn M.R."/>
            <person name="Sil A."/>
            <person name="Goldman B."/>
            <person name="Young S.K."/>
            <person name="Kodira C.D."/>
            <person name="Zeng Q."/>
            <person name="Koehrsen M."/>
            <person name="Alvarado L."/>
            <person name="Berlin A.M."/>
            <person name="Borenstein D."/>
            <person name="Chen Z."/>
            <person name="Engels R."/>
            <person name="Freedman E."/>
            <person name="Gellesch M."/>
            <person name="Goldberg J."/>
            <person name="Griggs A."/>
            <person name="Gujja S."/>
            <person name="Heiman D.I."/>
            <person name="Hepburn T.A."/>
            <person name="Howarth C."/>
            <person name="Jen D."/>
            <person name="Larson L."/>
            <person name="Lewis B."/>
            <person name="Mehta T."/>
            <person name="Park D."/>
            <person name="Pearson M."/>
            <person name="Roberts A."/>
            <person name="Saif S."/>
            <person name="Shea T.D."/>
            <person name="Shenoy N."/>
            <person name="Sisk P."/>
            <person name="Stolte C."/>
            <person name="Sykes S."/>
            <person name="Walk T."/>
            <person name="White J."/>
            <person name="Yandava C."/>
            <person name="Klein B."/>
            <person name="McEwen J.G."/>
            <person name="Puccia R."/>
            <person name="Goldman G.H."/>
            <person name="Felipe M.S."/>
            <person name="Nino-Vega G."/>
            <person name="San-Blas G."/>
            <person name="Taylor J.W."/>
            <person name="Mendoza L."/>
            <person name="Galagan J.E."/>
            <person name="Nusbaum C."/>
            <person name="Birren B.W."/>
        </authorList>
    </citation>
    <scope>NUCLEOTIDE SEQUENCE [LARGE SCALE GENOMIC DNA]</scope>
    <source>
        <strain evidence="2">H143</strain>
    </source>
</reference>
<evidence type="ECO:0000313" key="2">
    <source>
        <dbReference type="Proteomes" id="UP000002624"/>
    </source>
</evidence>
<dbReference type="OrthoDB" id="10470779at2759"/>
<gene>
    <name evidence="1" type="ORF">HCDG_04854</name>
</gene>
<dbReference type="VEuPathDB" id="FungiDB:HCDG_04854"/>
<sequence length="167" mass="18786">MDHQIRALDTFVNGIVMHGNFVRSGWPRIVYLYCIPLSNDRMLASLCSLVWSRIQYPQSSLLAKPSSPTSLDTSLKQYFFRVRFVADSEVVLVSKEVNAHNNRLGEVVVTSNTSIASAPKLVSATQQYAEKHQYLRTSTPSRSHSHAVSPKVPKIEIFACGYGWPWT</sequence>
<dbReference type="AlphaFoldDB" id="C6HEI7"/>
<name>C6HEI7_AJECH</name>
<dbReference type="OMA" id="WPRIVYL"/>
<organism evidence="1 2">
    <name type="scientific">Ajellomyces capsulatus (strain H143)</name>
    <name type="common">Darling's disease fungus</name>
    <name type="synonym">Histoplasma capsulatum</name>
    <dbReference type="NCBI Taxonomy" id="544712"/>
    <lineage>
        <taxon>Eukaryota</taxon>
        <taxon>Fungi</taxon>
        <taxon>Dikarya</taxon>
        <taxon>Ascomycota</taxon>
        <taxon>Pezizomycotina</taxon>
        <taxon>Eurotiomycetes</taxon>
        <taxon>Eurotiomycetidae</taxon>
        <taxon>Onygenales</taxon>
        <taxon>Ajellomycetaceae</taxon>
        <taxon>Histoplasma</taxon>
    </lineage>
</organism>
<dbReference type="HOGENOM" id="CLU_1594082_0_0_1"/>